<evidence type="ECO:0000256" key="1">
    <source>
        <dbReference type="ARBA" id="ARBA00004167"/>
    </source>
</evidence>
<proteinExistence type="predicted"/>
<dbReference type="InterPro" id="IPR037682">
    <property type="entry name" value="TonB_C"/>
</dbReference>
<keyword evidence="4 6" id="KW-0472">Membrane</keyword>
<dbReference type="KEGG" id="tsv:DSM104635_01582"/>
<dbReference type="GO" id="GO:0016020">
    <property type="term" value="C:membrane"/>
    <property type="evidence" value="ECO:0007669"/>
    <property type="project" value="UniProtKB-SubCell"/>
</dbReference>
<dbReference type="Pfam" id="PF03544">
    <property type="entry name" value="TonB_C"/>
    <property type="match status" value="1"/>
</dbReference>
<keyword evidence="2 6" id="KW-0812">Transmembrane</keyword>
<dbReference type="EMBL" id="CP047045">
    <property type="protein sequence ID" value="QGZ94752.1"/>
    <property type="molecule type" value="Genomic_DNA"/>
</dbReference>
<dbReference type="AlphaFoldDB" id="A0A6I6MSV3"/>
<evidence type="ECO:0000256" key="4">
    <source>
        <dbReference type="ARBA" id="ARBA00023136"/>
    </source>
</evidence>
<comment type="subcellular location">
    <subcellularLocation>
        <location evidence="1">Membrane</location>
        <topology evidence="1">Single-pass membrane protein</topology>
    </subcellularLocation>
</comment>
<name>A0A6I6MSV3_9CAUL</name>
<dbReference type="PROSITE" id="PS52015">
    <property type="entry name" value="TONB_CTD"/>
    <property type="match status" value="1"/>
</dbReference>
<accession>A0A6I6MSV3</accession>
<protein>
    <recommendedName>
        <fullName evidence="7">TonB C-terminal domain-containing protein</fullName>
    </recommendedName>
</protein>
<dbReference type="RefSeq" id="WP_158765667.1">
    <property type="nucleotide sequence ID" value="NZ_CP047045.1"/>
</dbReference>
<organism evidence="8 9">
    <name type="scientific">Terricaulis silvestris</name>
    <dbReference type="NCBI Taxonomy" id="2686094"/>
    <lineage>
        <taxon>Bacteria</taxon>
        <taxon>Pseudomonadati</taxon>
        <taxon>Pseudomonadota</taxon>
        <taxon>Alphaproteobacteria</taxon>
        <taxon>Caulobacterales</taxon>
        <taxon>Caulobacteraceae</taxon>
        <taxon>Terricaulis</taxon>
    </lineage>
</organism>
<feature type="transmembrane region" description="Helical" evidence="6">
    <location>
        <begin position="36"/>
        <end position="56"/>
    </location>
</feature>
<dbReference type="NCBIfam" id="TIGR01352">
    <property type="entry name" value="tonB_Cterm"/>
    <property type="match status" value="1"/>
</dbReference>
<evidence type="ECO:0000313" key="8">
    <source>
        <dbReference type="EMBL" id="QGZ94752.1"/>
    </source>
</evidence>
<evidence type="ECO:0000256" key="2">
    <source>
        <dbReference type="ARBA" id="ARBA00022692"/>
    </source>
</evidence>
<evidence type="ECO:0000313" key="9">
    <source>
        <dbReference type="Proteomes" id="UP000431269"/>
    </source>
</evidence>
<gene>
    <name evidence="8" type="ORF">DSM104635_01582</name>
</gene>
<evidence type="ECO:0000256" key="3">
    <source>
        <dbReference type="ARBA" id="ARBA00022989"/>
    </source>
</evidence>
<dbReference type="SUPFAM" id="SSF74653">
    <property type="entry name" value="TolA/TonB C-terminal domain"/>
    <property type="match status" value="1"/>
</dbReference>
<feature type="region of interest" description="Disordered" evidence="5">
    <location>
        <begin position="139"/>
        <end position="183"/>
    </location>
</feature>
<feature type="region of interest" description="Disordered" evidence="5">
    <location>
        <begin position="1"/>
        <end position="33"/>
    </location>
</feature>
<evidence type="ECO:0000256" key="6">
    <source>
        <dbReference type="SAM" id="Phobius"/>
    </source>
</evidence>
<dbReference type="Proteomes" id="UP000431269">
    <property type="component" value="Chromosome"/>
</dbReference>
<keyword evidence="9" id="KW-1185">Reference proteome</keyword>
<dbReference type="Gene3D" id="3.30.1150.10">
    <property type="match status" value="1"/>
</dbReference>
<feature type="domain" description="TonB C-terminal" evidence="7">
    <location>
        <begin position="192"/>
        <end position="283"/>
    </location>
</feature>
<evidence type="ECO:0000256" key="5">
    <source>
        <dbReference type="SAM" id="MobiDB-lite"/>
    </source>
</evidence>
<keyword evidence="3 6" id="KW-1133">Transmembrane helix</keyword>
<evidence type="ECO:0000259" key="7">
    <source>
        <dbReference type="PROSITE" id="PS52015"/>
    </source>
</evidence>
<reference evidence="9" key="1">
    <citation type="submission" date="2019-12" db="EMBL/GenBank/DDBJ databases">
        <title>Complete genome of Terracaulis silvestris 0127_4.</title>
        <authorList>
            <person name="Vieira S."/>
            <person name="Riedel T."/>
            <person name="Sproer C."/>
            <person name="Pascual J."/>
            <person name="Boedeker C."/>
            <person name="Overmann J."/>
        </authorList>
    </citation>
    <scope>NUCLEOTIDE SEQUENCE [LARGE SCALE GENOMIC DNA]</scope>
    <source>
        <strain evidence="9">0127_4</strain>
    </source>
</reference>
<sequence>MTDVPEPPSGPPPEPPPQAAPEPAPAPASPQQRPPWLPIAIGVAAALVLGLGFLAYRSMSGGAVEDAYTVEAYAPQTELVTASERVAGYEAPDAASPQAVAFGAGVTLNVTGRVSRGLGGDWYAVGWNERTVFVRQSDAVAGAGAPPPVAEREEEPEEEVKEDDKPDPLEEPEEEQVAEGPAPTWGLEISDVSWVREPSSRDFARYFPRRALDQGQSGRVTLDCVIAGNGRLDCSVAQESPSGYGFGDAALSISRNARVRPTLPDGSSGAGRHLRLPLSFRAG</sequence>
<feature type="compositionally biased region" description="Acidic residues" evidence="5">
    <location>
        <begin position="152"/>
        <end position="161"/>
    </location>
</feature>
<dbReference type="GO" id="GO:0055085">
    <property type="term" value="P:transmembrane transport"/>
    <property type="evidence" value="ECO:0007669"/>
    <property type="project" value="InterPro"/>
</dbReference>
<dbReference type="InterPro" id="IPR006260">
    <property type="entry name" value="TonB/TolA_C"/>
</dbReference>